<sequence>MESSVDVGQREPHLGAHLNDEMYCWELVSFVVNGYVFNVPRNPFALGSEYFATKYLQPQDKGQIALEGVSPCQFRAFLKLMFPIHSTSTTVALSKSEWLTILTLYTLWHFLDLRKLAIQHLDSQMGDPIELVVVGRAEFVPRWVMKGYEALVFKPGPITEEESDLIGDRTAVRLYIIRHTLGDEKGMPGTDVHVNVLLRGRFWEEMDSLEIGDRERKSAETILQEKMEAEEAIRLEMEAARINWFREEEDNARRIREEKERLRLRRIAEEEKRERERVEKERKAAEEEERNRKIVELEKYLDHWQKQLKEDQLLQREFAEKARREDERTAAIRIQHSNQKRRPAQEPVSNTPWLGSWISSRDRDS</sequence>
<feature type="region of interest" description="Disordered" evidence="2">
    <location>
        <begin position="320"/>
        <end position="365"/>
    </location>
</feature>
<organism evidence="3 4">
    <name type="scientific">Ephemerocybe angulata</name>
    <dbReference type="NCBI Taxonomy" id="980116"/>
    <lineage>
        <taxon>Eukaryota</taxon>
        <taxon>Fungi</taxon>
        <taxon>Dikarya</taxon>
        <taxon>Basidiomycota</taxon>
        <taxon>Agaricomycotina</taxon>
        <taxon>Agaricomycetes</taxon>
        <taxon>Agaricomycetidae</taxon>
        <taxon>Agaricales</taxon>
        <taxon>Agaricineae</taxon>
        <taxon>Psathyrellaceae</taxon>
        <taxon>Ephemerocybe</taxon>
    </lineage>
</organism>
<keyword evidence="4" id="KW-1185">Reference proteome</keyword>
<accession>A0A8H6I904</accession>
<name>A0A8H6I904_9AGAR</name>
<gene>
    <name evidence="3" type="ORF">DFP72DRAFT_1165589</name>
</gene>
<evidence type="ECO:0000313" key="3">
    <source>
        <dbReference type="EMBL" id="KAF6761096.1"/>
    </source>
</evidence>
<evidence type="ECO:0000256" key="2">
    <source>
        <dbReference type="SAM" id="MobiDB-lite"/>
    </source>
</evidence>
<keyword evidence="1" id="KW-0175">Coiled coil</keyword>
<dbReference type="SUPFAM" id="SSF54695">
    <property type="entry name" value="POZ domain"/>
    <property type="match status" value="1"/>
</dbReference>
<feature type="compositionally biased region" description="Polar residues" evidence="2">
    <location>
        <begin position="347"/>
        <end position="359"/>
    </location>
</feature>
<reference evidence="3 4" key="1">
    <citation type="submission" date="2020-07" db="EMBL/GenBank/DDBJ databases">
        <title>Comparative genomics of pyrophilous fungi reveals a link between fire events and developmental genes.</title>
        <authorList>
            <consortium name="DOE Joint Genome Institute"/>
            <person name="Steindorff A.S."/>
            <person name="Carver A."/>
            <person name="Calhoun S."/>
            <person name="Stillman K."/>
            <person name="Liu H."/>
            <person name="Lipzen A."/>
            <person name="Pangilinan J."/>
            <person name="Labutti K."/>
            <person name="Bruns T.D."/>
            <person name="Grigoriev I.V."/>
        </authorList>
    </citation>
    <scope>NUCLEOTIDE SEQUENCE [LARGE SCALE GENOMIC DNA]</scope>
    <source>
        <strain evidence="3 4">CBS 144469</strain>
    </source>
</reference>
<evidence type="ECO:0000313" key="4">
    <source>
        <dbReference type="Proteomes" id="UP000521943"/>
    </source>
</evidence>
<dbReference type="Proteomes" id="UP000521943">
    <property type="component" value="Unassembled WGS sequence"/>
</dbReference>
<dbReference type="InterPro" id="IPR011333">
    <property type="entry name" value="SKP1/BTB/POZ_sf"/>
</dbReference>
<dbReference type="AlphaFoldDB" id="A0A8H6I904"/>
<comment type="caution">
    <text evidence="3">The sequence shown here is derived from an EMBL/GenBank/DDBJ whole genome shotgun (WGS) entry which is preliminary data.</text>
</comment>
<feature type="coiled-coil region" evidence="1">
    <location>
        <begin position="245"/>
        <end position="298"/>
    </location>
</feature>
<feature type="compositionally biased region" description="Basic and acidic residues" evidence="2">
    <location>
        <begin position="320"/>
        <end position="330"/>
    </location>
</feature>
<dbReference type="EMBL" id="JACGCI010000010">
    <property type="protein sequence ID" value="KAF6761096.1"/>
    <property type="molecule type" value="Genomic_DNA"/>
</dbReference>
<evidence type="ECO:0008006" key="5">
    <source>
        <dbReference type="Google" id="ProtNLM"/>
    </source>
</evidence>
<dbReference type="Gene3D" id="3.30.710.10">
    <property type="entry name" value="Potassium Channel Kv1.1, Chain A"/>
    <property type="match status" value="1"/>
</dbReference>
<protein>
    <recommendedName>
        <fullName evidence="5">BTB domain-containing protein</fullName>
    </recommendedName>
</protein>
<dbReference type="OrthoDB" id="3193844at2759"/>
<evidence type="ECO:0000256" key="1">
    <source>
        <dbReference type="SAM" id="Coils"/>
    </source>
</evidence>
<proteinExistence type="predicted"/>